<accession>A0AC35TYG3</accession>
<proteinExistence type="predicted"/>
<evidence type="ECO:0000313" key="1">
    <source>
        <dbReference type="Proteomes" id="UP000095286"/>
    </source>
</evidence>
<dbReference type="Proteomes" id="UP000095286">
    <property type="component" value="Unplaced"/>
</dbReference>
<sequence length="372" mass="44459">MVGYVGIIVSYRNISLDKSNFIMLSNESNNTRIYVPVIDRRRPVNFKKYPHVLGVCVLPLFHYYDYLELIRYIESLLMHGATYFYFYHQSSTFNILKVIDYYKINAKNVTFEIVDWSLLPETNANPNDYIHRLEPSLAIFDCMYRGRYVVQFAAQLDLDEVVAMNTSKYSSLTDYLMMSSKKDNKIASYSFRSSRARLYKETTTLEELKKQKFNNYKSIKLTYPHPRPVYTKLIYRPEYMFNFYIHFPLETDYLLNETYSHYNLSLSEGTIHHFRIINNKRHFKKYLERKSNYYSSKIKQLNSNLSQHLTKLFLIDEKQLPQIKKAVQQYNLCRYEEYLKGKTGLVPFTCRNIMSHEITKNFIVSIHSWLVI</sequence>
<name>A0AC35TYG3_9BILA</name>
<reference evidence="2" key="1">
    <citation type="submission" date="2016-11" db="UniProtKB">
        <authorList>
            <consortium name="WormBaseParasite"/>
        </authorList>
    </citation>
    <scope>IDENTIFICATION</scope>
    <source>
        <strain evidence="2">KR3021</strain>
    </source>
</reference>
<protein>
    <submittedName>
        <fullName evidence="2">Glycosyltransferase family 92 protein</fullName>
    </submittedName>
</protein>
<evidence type="ECO:0000313" key="2">
    <source>
        <dbReference type="WBParaSite" id="RSKR_0000542850.1"/>
    </source>
</evidence>
<organism evidence="1 2">
    <name type="scientific">Rhabditophanes sp. KR3021</name>
    <dbReference type="NCBI Taxonomy" id="114890"/>
    <lineage>
        <taxon>Eukaryota</taxon>
        <taxon>Metazoa</taxon>
        <taxon>Ecdysozoa</taxon>
        <taxon>Nematoda</taxon>
        <taxon>Chromadorea</taxon>
        <taxon>Rhabditida</taxon>
        <taxon>Tylenchina</taxon>
        <taxon>Panagrolaimomorpha</taxon>
        <taxon>Strongyloidoidea</taxon>
        <taxon>Alloionematidae</taxon>
        <taxon>Rhabditophanes</taxon>
    </lineage>
</organism>
<dbReference type="WBParaSite" id="RSKR_0000542850.1">
    <property type="protein sequence ID" value="RSKR_0000542850.1"/>
    <property type="gene ID" value="RSKR_0000542850"/>
</dbReference>